<dbReference type="GO" id="GO:0016209">
    <property type="term" value="F:antioxidant activity"/>
    <property type="evidence" value="ECO:0007669"/>
    <property type="project" value="InterPro"/>
</dbReference>
<keyword evidence="1" id="KW-0472">Membrane</keyword>
<gene>
    <name evidence="3" type="ORF">ATK74_2533</name>
</gene>
<keyword evidence="4" id="KW-1185">Reference proteome</keyword>
<protein>
    <submittedName>
        <fullName evidence="3">Peroxiredoxin</fullName>
    </submittedName>
</protein>
<evidence type="ECO:0000256" key="1">
    <source>
        <dbReference type="SAM" id="Phobius"/>
    </source>
</evidence>
<dbReference type="PANTHER" id="PTHR42852">
    <property type="entry name" value="THIOL:DISULFIDE INTERCHANGE PROTEIN DSBE"/>
    <property type="match status" value="1"/>
</dbReference>
<accession>A0A2A9CU56</accession>
<dbReference type="OrthoDB" id="9151585at2"/>
<dbReference type="RefSeq" id="WP_098461345.1">
    <property type="nucleotide sequence ID" value="NZ_PDJC01000001.1"/>
</dbReference>
<proteinExistence type="predicted"/>
<keyword evidence="1" id="KW-1133">Transmembrane helix</keyword>
<feature type="transmembrane region" description="Helical" evidence="1">
    <location>
        <begin position="29"/>
        <end position="48"/>
    </location>
</feature>
<dbReference type="PROSITE" id="PS51352">
    <property type="entry name" value="THIOREDOXIN_2"/>
    <property type="match status" value="1"/>
</dbReference>
<evidence type="ECO:0000313" key="3">
    <source>
        <dbReference type="EMBL" id="PFG17954.1"/>
    </source>
</evidence>
<dbReference type="InterPro" id="IPR036249">
    <property type="entry name" value="Thioredoxin-like_sf"/>
</dbReference>
<dbReference type="Proteomes" id="UP000226079">
    <property type="component" value="Unassembled WGS sequence"/>
</dbReference>
<evidence type="ECO:0000313" key="4">
    <source>
        <dbReference type="Proteomes" id="UP000226079"/>
    </source>
</evidence>
<dbReference type="InterPro" id="IPR050553">
    <property type="entry name" value="Thioredoxin_ResA/DsbE_sf"/>
</dbReference>
<evidence type="ECO:0000259" key="2">
    <source>
        <dbReference type="PROSITE" id="PS51352"/>
    </source>
</evidence>
<dbReference type="CDD" id="cd02966">
    <property type="entry name" value="TlpA_like_family"/>
    <property type="match status" value="1"/>
</dbReference>
<comment type="caution">
    <text evidence="3">The sequence shown here is derived from an EMBL/GenBank/DDBJ whole genome shotgun (WGS) entry which is preliminary data.</text>
</comment>
<feature type="domain" description="Thioredoxin" evidence="2">
    <location>
        <begin position="55"/>
        <end position="202"/>
    </location>
</feature>
<dbReference type="InterPro" id="IPR000866">
    <property type="entry name" value="AhpC/TSA"/>
</dbReference>
<keyword evidence="1" id="KW-0812">Transmembrane</keyword>
<dbReference type="Pfam" id="PF00578">
    <property type="entry name" value="AhpC-TSA"/>
    <property type="match status" value="1"/>
</dbReference>
<dbReference type="Gene3D" id="3.40.30.10">
    <property type="entry name" value="Glutaredoxin"/>
    <property type="match status" value="1"/>
</dbReference>
<dbReference type="SUPFAM" id="SSF52833">
    <property type="entry name" value="Thioredoxin-like"/>
    <property type="match status" value="1"/>
</dbReference>
<dbReference type="InterPro" id="IPR013766">
    <property type="entry name" value="Thioredoxin_domain"/>
</dbReference>
<organism evidence="3 4">
    <name type="scientific">Propionicimonas paludicola</name>
    <dbReference type="NCBI Taxonomy" id="185243"/>
    <lineage>
        <taxon>Bacteria</taxon>
        <taxon>Bacillati</taxon>
        <taxon>Actinomycetota</taxon>
        <taxon>Actinomycetes</taxon>
        <taxon>Propionibacteriales</taxon>
        <taxon>Nocardioidaceae</taxon>
        <taxon>Propionicimonas</taxon>
    </lineage>
</organism>
<dbReference type="EMBL" id="PDJC01000001">
    <property type="protein sequence ID" value="PFG17954.1"/>
    <property type="molecule type" value="Genomic_DNA"/>
</dbReference>
<dbReference type="GO" id="GO:0016491">
    <property type="term" value="F:oxidoreductase activity"/>
    <property type="evidence" value="ECO:0007669"/>
    <property type="project" value="InterPro"/>
</dbReference>
<sequence length="202" mass="22100">MTIPTQRQDLHARQRVAAQTQKRKRTLRLWLSWGAALALVAIIAGMLFTSQTTSASTSKTAPDFTLPTTSDTTVTLSNLRGKAVLLYFNEGAGCGACLMQMTEIERNKAAFDAVGITVLPIVMNTKADITTDMTHYGVTTPFLLDDGTVSKAYGTLGKGMHADLPGHSFVLIDATGVQRWYGEYPSMWLEPKTLLDEIKTRL</sequence>
<dbReference type="PANTHER" id="PTHR42852:SF13">
    <property type="entry name" value="PROTEIN DIPZ"/>
    <property type="match status" value="1"/>
</dbReference>
<dbReference type="AlphaFoldDB" id="A0A2A9CU56"/>
<name>A0A2A9CU56_9ACTN</name>
<reference evidence="3 4" key="1">
    <citation type="submission" date="2017-10" db="EMBL/GenBank/DDBJ databases">
        <title>Sequencing the genomes of 1000 actinobacteria strains.</title>
        <authorList>
            <person name="Klenk H.-P."/>
        </authorList>
    </citation>
    <scope>NUCLEOTIDE SEQUENCE [LARGE SCALE GENOMIC DNA]</scope>
    <source>
        <strain evidence="3 4">DSM 15597</strain>
    </source>
</reference>